<dbReference type="PANTHER" id="PTHR43133:SF8">
    <property type="entry name" value="RNA POLYMERASE SIGMA FACTOR HI_1459-RELATED"/>
    <property type="match status" value="1"/>
</dbReference>
<evidence type="ECO:0000259" key="7">
    <source>
        <dbReference type="Pfam" id="PF04542"/>
    </source>
</evidence>
<gene>
    <name evidence="9" type="ORF">F2P45_32975</name>
</gene>
<evidence type="ECO:0000259" key="8">
    <source>
        <dbReference type="Pfam" id="PF08281"/>
    </source>
</evidence>
<dbReference type="Pfam" id="PF04542">
    <property type="entry name" value="Sigma70_r2"/>
    <property type="match status" value="1"/>
</dbReference>
<dbReference type="InterPro" id="IPR039425">
    <property type="entry name" value="RNA_pol_sigma-70-like"/>
</dbReference>
<feature type="region of interest" description="Disordered" evidence="6">
    <location>
        <begin position="98"/>
        <end position="118"/>
    </location>
</feature>
<protein>
    <submittedName>
        <fullName evidence="9">Sigma-70 family RNA polymerase sigma factor</fullName>
    </submittedName>
</protein>
<keyword evidence="2" id="KW-0805">Transcription regulation</keyword>
<evidence type="ECO:0000256" key="1">
    <source>
        <dbReference type="ARBA" id="ARBA00010641"/>
    </source>
</evidence>
<evidence type="ECO:0000313" key="10">
    <source>
        <dbReference type="Proteomes" id="UP000609726"/>
    </source>
</evidence>
<evidence type="ECO:0000256" key="5">
    <source>
        <dbReference type="ARBA" id="ARBA00023163"/>
    </source>
</evidence>
<keyword evidence="4" id="KW-0238">DNA-binding</keyword>
<dbReference type="InterPro" id="IPR013325">
    <property type="entry name" value="RNA_pol_sigma_r2"/>
</dbReference>
<dbReference type="CDD" id="cd06171">
    <property type="entry name" value="Sigma70_r4"/>
    <property type="match status" value="1"/>
</dbReference>
<dbReference type="PANTHER" id="PTHR43133">
    <property type="entry name" value="RNA POLYMERASE ECF-TYPE SIGMA FACTO"/>
    <property type="match status" value="1"/>
</dbReference>
<dbReference type="Pfam" id="PF08281">
    <property type="entry name" value="Sigma70_r4_2"/>
    <property type="match status" value="1"/>
</dbReference>
<dbReference type="InterPro" id="IPR007627">
    <property type="entry name" value="RNA_pol_sigma70_r2"/>
</dbReference>
<dbReference type="Proteomes" id="UP000609726">
    <property type="component" value="Unassembled WGS sequence"/>
</dbReference>
<keyword evidence="5" id="KW-0804">Transcription</keyword>
<evidence type="ECO:0000256" key="3">
    <source>
        <dbReference type="ARBA" id="ARBA00023082"/>
    </source>
</evidence>
<feature type="domain" description="RNA polymerase sigma factor 70 region 4 type 2" evidence="8">
    <location>
        <begin position="132"/>
        <end position="184"/>
    </location>
</feature>
<name>A0ABX0P403_9BURK</name>
<dbReference type="InterPro" id="IPR036388">
    <property type="entry name" value="WH-like_DNA-bd_sf"/>
</dbReference>
<evidence type="ECO:0000256" key="4">
    <source>
        <dbReference type="ARBA" id="ARBA00023125"/>
    </source>
</evidence>
<accession>A0ABX0P403</accession>
<feature type="compositionally biased region" description="Acidic residues" evidence="6">
    <location>
        <begin position="105"/>
        <end position="118"/>
    </location>
</feature>
<dbReference type="Gene3D" id="1.10.10.10">
    <property type="entry name" value="Winged helix-like DNA-binding domain superfamily/Winged helix DNA-binding domain"/>
    <property type="match status" value="1"/>
</dbReference>
<comment type="caution">
    <text evidence="9">The sequence shown here is derived from an EMBL/GenBank/DDBJ whole genome shotgun (WGS) entry which is preliminary data.</text>
</comment>
<proteinExistence type="inferred from homology"/>
<dbReference type="Gene3D" id="1.10.1740.10">
    <property type="match status" value="1"/>
</dbReference>
<feature type="domain" description="RNA polymerase sigma-70 region 2" evidence="7">
    <location>
        <begin position="29"/>
        <end position="91"/>
    </location>
</feature>
<dbReference type="NCBIfam" id="TIGR02937">
    <property type="entry name" value="sigma70-ECF"/>
    <property type="match status" value="1"/>
</dbReference>
<dbReference type="InterPro" id="IPR014284">
    <property type="entry name" value="RNA_pol_sigma-70_dom"/>
</dbReference>
<comment type="similarity">
    <text evidence="1">Belongs to the sigma-70 factor family. ECF subfamily.</text>
</comment>
<dbReference type="SUPFAM" id="SSF88659">
    <property type="entry name" value="Sigma3 and sigma4 domains of RNA polymerase sigma factors"/>
    <property type="match status" value="1"/>
</dbReference>
<keyword evidence="10" id="KW-1185">Reference proteome</keyword>
<dbReference type="EMBL" id="WHJH01000092">
    <property type="protein sequence ID" value="NHZ93778.1"/>
    <property type="molecule type" value="Genomic_DNA"/>
</dbReference>
<reference evidence="9 10" key="1">
    <citation type="submission" date="2019-10" db="EMBL/GenBank/DDBJ databases">
        <title>Taxonomy of Antarctic Massilia spp.: description of Massilia rubra sp. nov., Massilia aquatica sp. nov., Massilia mucilaginosa sp. nov., Massilia frigida sp. nov. isolated from streams, lakes and regoliths.</title>
        <authorList>
            <person name="Holochova P."/>
            <person name="Sedlacek I."/>
            <person name="Kralova S."/>
            <person name="Maslanova I."/>
            <person name="Busse H.-J."/>
            <person name="Stankova E."/>
            <person name="Vrbovska V."/>
            <person name="Kovarovic V."/>
            <person name="Bartak M."/>
            <person name="Svec P."/>
            <person name="Pantucek R."/>
        </authorList>
    </citation>
    <scope>NUCLEOTIDE SEQUENCE [LARGE SCALE GENOMIC DNA]</scope>
    <source>
        <strain evidence="9 10">CCM 8733</strain>
    </source>
</reference>
<evidence type="ECO:0000256" key="2">
    <source>
        <dbReference type="ARBA" id="ARBA00023015"/>
    </source>
</evidence>
<evidence type="ECO:0000256" key="6">
    <source>
        <dbReference type="SAM" id="MobiDB-lite"/>
    </source>
</evidence>
<organism evidence="9 10">
    <name type="scientific">Massilia mucilaginosa</name>
    <dbReference type="NCBI Taxonomy" id="2609282"/>
    <lineage>
        <taxon>Bacteria</taxon>
        <taxon>Pseudomonadati</taxon>
        <taxon>Pseudomonadota</taxon>
        <taxon>Betaproteobacteria</taxon>
        <taxon>Burkholderiales</taxon>
        <taxon>Oxalobacteraceae</taxon>
        <taxon>Telluria group</taxon>
        <taxon>Massilia</taxon>
    </lineage>
</organism>
<evidence type="ECO:0000313" key="9">
    <source>
        <dbReference type="EMBL" id="NHZ93778.1"/>
    </source>
</evidence>
<dbReference type="RefSeq" id="WP_166882464.1">
    <property type="nucleotide sequence ID" value="NZ_WHJH01000092.1"/>
</dbReference>
<sequence length="200" mass="22203">MTMPPATLATDTELLRQLRDGVSAAFQTLYQRHQAPVYRFALLRTGSGDTAADIVQEVFMGLLTGSFHYDPLRGLLQNFLFGVARKLILKHEQPRLRLSSLPDAGPDDESAQELASDDGEPLARLLENETAEQVRRALAQLAPHYRDAVILYELHDMSYLDIADICQVDIGTVRSRLSRGRAALAKRLAAHRPAALQESI</sequence>
<keyword evidence="3" id="KW-0731">Sigma factor</keyword>
<dbReference type="InterPro" id="IPR013324">
    <property type="entry name" value="RNA_pol_sigma_r3/r4-like"/>
</dbReference>
<dbReference type="InterPro" id="IPR013249">
    <property type="entry name" value="RNA_pol_sigma70_r4_t2"/>
</dbReference>
<dbReference type="SUPFAM" id="SSF88946">
    <property type="entry name" value="Sigma2 domain of RNA polymerase sigma factors"/>
    <property type="match status" value="1"/>
</dbReference>